<gene>
    <name evidence="2" type="ORF">APLA_LOCUS2356</name>
</gene>
<sequence>MGVPRHFPNSTEKSTRLSYNNAYIQKIPKKTDVTPRPSIAPTFKPTPHYSNRTNKRTDSYSDRDRSNIHKRFQELFNNTNLLNSDFPWRSSTNLTYVDPSLYEIPLPTKIKVVFENTPSWKYYLSAPGIIFWVLTMLKLFLCYQRIQNRYAEEQPRPNVLDTDPEQTNEIGPPPASTPTSPIIIDPECSTQNNSDSDLPPLYSQCDVNNIAADNKIVDNTAEDLPPSYFTCVDELNATNDIPKVHKGEGREEQSCTVTDIHVN</sequence>
<reference evidence="2 3" key="1">
    <citation type="submission" date="2020-04" db="EMBL/GenBank/DDBJ databases">
        <authorList>
            <person name="Wallbank WR R."/>
            <person name="Pardo Diaz C."/>
            <person name="Kozak K."/>
            <person name="Martin S."/>
            <person name="Jiggins C."/>
            <person name="Moest M."/>
            <person name="Warren A I."/>
            <person name="Byers J.R.P. K."/>
            <person name="Montejo-Kovacevich G."/>
            <person name="Yen C E."/>
        </authorList>
    </citation>
    <scope>NUCLEOTIDE SEQUENCE [LARGE SCALE GENOMIC DNA]</scope>
</reference>
<feature type="compositionally biased region" description="Basic and acidic residues" evidence="1">
    <location>
        <begin position="55"/>
        <end position="64"/>
    </location>
</feature>
<comment type="caution">
    <text evidence="2">The sequence shown here is derived from an EMBL/GenBank/DDBJ whole genome shotgun (WGS) entry which is preliminary data.</text>
</comment>
<evidence type="ECO:0000313" key="3">
    <source>
        <dbReference type="Proteomes" id="UP000494256"/>
    </source>
</evidence>
<feature type="region of interest" description="Disordered" evidence="1">
    <location>
        <begin position="154"/>
        <end position="195"/>
    </location>
</feature>
<name>A0A8S0Z1L3_ARCPL</name>
<dbReference type="OrthoDB" id="76453at2759"/>
<organism evidence="2 3">
    <name type="scientific">Arctia plantaginis</name>
    <name type="common">Wood tiger moth</name>
    <name type="synonym">Phalaena plantaginis</name>
    <dbReference type="NCBI Taxonomy" id="874455"/>
    <lineage>
        <taxon>Eukaryota</taxon>
        <taxon>Metazoa</taxon>
        <taxon>Ecdysozoa</taxon>
        <taxon>Arthropoda</taxon>
        <taxon>Hexapoda</taxon>
        <taxon>Insecta</taxon>
        <taxon>Pterygota</taxon>
        <taxon>Neoptera</taxon>
        <taxon>Endopterygota</taxon>
        <taxon>Lepidoptera</taxon>
        <taxon>Glossata</taxon>
        <taxon>Ditrysia</taxon>
        <taxon>Noctuoidea</taxon>
        <taxon>Erebidae</taxon>
        <taxon>Arctiinae</taxon>
        <taxon>Arctia</taxon>
    </lineage>
</organism>
<dbReference type="EMBL" id="CADEBD010000226">
    <property type="protein sequence ID" value="CAB3225646.1"/>
    <property type="molecule type" value="Genomic_DNA"/>
</dbReference>
<dbReference type="Proteomes" id="UP000494256">
    <property type="component" value="Unassembled WGS sequence"/>
</dbReference>
<protein>
    <submittedName>
        <fullName evidence="2">Uncharacterized protein</fullName>
    </submittedName>
</protein>
<feature type="region of interest" description="Disordered" evidence="1">
    <location>
        <begin position="32"/>
        <end position="64"/>
    </location>
</feature>
<evidence type="ECO:0000313" key="2">
    <source>
        <dbReference type="EMBL" id="CAB3225646.1"/>
    </source>
</evidence>
<evidence type="ECO:0000256" key="1">
    <source>
        <dbReference type="SAM" id="MobiDB-lite"/>
    </source>
</evidence>
<feature type="compositionally biased region" description="Low complexity" evidence="1">
    <location>
        <begin position="177"/>
        <end position="186"/>
    </location>
</feature>
<dbReference type="AlphaFoldDB" id="A0A8S0Z1L3"/>
<accession>A0A8S0Z1L3</accession>
<proteinExistence type="predicted"/>